<evidence type="ECO:0000259" key="1">
    <source>
        <dbReference type="Pfam" id="PF01909"/>
    </source>
</evidence>
<dbReference type="OrthoDB" id="14556at2"/>
<protein>
    <recommendedName>
        <fullName evidence="1">Polymerase nucleotidyl transferase domain-containing protein</fullName>
    </recommendedName>
</protein>
<dbReference type="SUPFAM" id="SSF81301">
    <property type="entry name" value="Nucleotidyltransferase"/>
    <property type="match status" value="1"/>
</dbReference>
<dbReference type="EMBL" id="BGOW01000014">
    <property type="protein sequence ID" value="GBL45775.1"/>
    <property type="molecule type" value="Genomic_DNA"/>
</dbReference>
<dbReference type="Proteomes" id="UP000286806">
    <property type="component" value="Unassembled WGS sequence"/>
</dbReference>
<dbReference type="AlphaFoldDB" id="A0A401JDM5"/>
<reference evidence="2 3" key="1">
    <citation type="journal article" date="2019" name="Front. Microbiol.">
        <title>Genomes of Neutrophilic Sulfur-Oxidizing Chemolithoautotrophs Representing 9 Proteobacterial Species From 8 Genera.</title>
        <authorList>
            <person name="Watanabe T."/>
            <person name="Kojima H."/>
            <person name="Umezawa K."/>
            <person name="Hori C."/>
            <person name="Takasuka T.E."/>
            <person name="Kato Y."/>
            <person name="Fukui M."/>
        </authorList>
    </citation>
    <scope>NUCLEOTIDE SEQUENCE [LARGE SCALE GENOMIC DNA]</scope>
    <source>
        <strain evidence="2 3">TTN</strain>
    </source>
</reference>
<organism evidence="2 3">
    <name type="scientific">Sulfuriferula multivorans</name>
    <dbReference type="NCBI Taxonomy" id="1559896"/>
    <lineage>
        <taxon>Bacteria</taxon>
        <taxon>Pseudomonadati</taxon>
        <taxon>Pseudomonadota</taxon>
        <taxon>Betaproteobacteria</taxon>
        <taxon>Nitrosomonadales</taxon>
        <taxon>Sulfuricellaceae</taxon>
        <taxon>Sulfuriferula</taxon>
    </lineage>
</organism>
<gene>
    <name evidence="2" type="ORF">SFMTTN_1586</name>
</gene>
<dbReference type="Pfam" id="PF01909">
    <property type="entry name" value="NTP_transf_2"/>
    <property type="match status" value="1"/>
</dbReference>
<evidence type="ECO:0000313" key="3">
    <source>
        <dbReference type="Proteomes" id="UP000286806"/>
    </source>
</evidence>
<feature type="domain" description="Polymerase nucleotidyl transferase" evidence="1">
    <location>
        <begin position="11"/>
        <end position="90"/>
    </location>
</feature>
<dbReference type="GO" id="GO:0016779">
    <property type="term" value="F:nucleotidyltransferase activity"/>
    <property type="evidence" value="ECO:0007669"/>
    <property type="project" value="InterPro"/>
</dbReference>
<comment type="caution">
    <text evidence="2">The sequence shown here is derived from an EMBL/GenBank/DDBJ whole genome shotgun (WGS) entry which is preliminary data.</text>
</comment>
<dbReference type="InterPro" id="IPR043519">
    <property type="entry name" value="NT_sf"/>
</dbReference>
<keyword evidence="3" id="KW-1185">Reference proteome</keyword>
<accession>A0A401JDM5</accession>
<proteinExistence type="predicted"/>
<dbReference type="CDD" id="cd05403">
    <property type="entry name" value="NT_KNTase_like"/>
    <property type="match status" value="1"/>
</dbReference>
<name>A0A401JDM5_9PROT</name>
<dbReference type="Gene3D" id="3.30.460.10">
    <property type="entry name" value="Beta Polymerase, domain 2"/>
    <property type="match status" value="1"/>
</dbReference>
<dbReference type="InterPro" id="IPR002934">
    <property type="entry name" value="Polymerase_NTP_transf_dom"/>
</dbReference>
<sequence>MRLQPKEVNAIAQAARDAFTPGTAVFLFGSRVDDSKRGGDIDLLVEIPEAMLPAELVRRRTRFVSRIYRLLDEQRIDVVIATQNQQDSREVVIAAKREGIQVAQV</sequence>
<dbReference type="RefSeq" id="WP_124704571.1">
    <property type="nucleotide sequence ID" value="NZ_BGOW01000014.1"/>
</dbReference>
<evidence type="ECO:0000313" key="2">
    <source>
        <dbReference type="EMBL" id="GBL45775.1"/>
    </source>
</evidence>